<dbReference type="SUPFAM" id="SSF109854">
    <property type="entry name" value="DinB/YfiT-like putative metalloenzymes"/>
    <property type="match status" value="1"/>
</dbReference>
<feature type="domain" description="Mycothiol-dependent maleylpyruvate isomerase metal-binding" evidence="2">
    <location>
        <begin position="22"/>
        <end position="160"/>
    </location>
</feature>
<dbReference type="RefSeq" id="WP_264070293.1">
    <property type="nucleotide sequence ID" value="NZ_JACKTY010000039.1"/>
</dbReference>
<proteinExistence type="predicted"/>
<protein>
    <submittedName>
        <fullName evidence="3">Maleylpyruvate isomerase family mycothiol-dependent enzyme</fullName>
    </submittedName>
</protein>
<gene>
    <name evidence="3" type="ORF">H7J73_24095</name>
</gene>
<evidence type="ECO:0000259" key="2">
    <source>
        <dbReference type="Pfam" id="PF11716"/>
    </source>
</evidence>
<dbReference type="Pfam" id="PF07398">
    <property type="entry name" value="MDMPI_C"/>
    <property type="match status" value="1"/>
</dbReference>
<keyword evidence="4" id="KW-1185">Reference proteome</keyword>
<dbReference type="InterPro" id="IPR017517">
    <property type="entry name" value="Maleyloyr_isom"/>
</dbReference>
<dbReference type="Pfam" id="PF11716">
    <property type="entry name" value="MDMPI_N"/>
    <property type="match status" value="1"/>
</dbReference>
<dbReference type="InterPro" id="IPR010872">
    <property type="entry name" value="MDMPI_C-term_domain"/>
</dbReference>
<dbReference type="NCBIfam" id="TIGR03083">
    <property type="entry name" value="maleylpyruvate isomerase family mycothiol-dependent enzyme"/>
    <property type="match status" value="1"/>
</dbReference>
<keyword evidence="3" id="KW-0413">Isomerase</keyword>
<organism evidence="3 4">
    <name type="scientific">Mycolicibacterium komossense</name>
    <dbReference type="NCBI Taxonomy" id="1779"/>
    <lineage>
        <taxon>Bacteria</taxon>
        <taxon>Bacillati</taxon>
        <taxon>Actinomycetota</taxon>
        <taxon>Actinomycetes</taxon>
        <taxon>Mycobacteriales</taxon>
        <taxon>Mycobacteriaceae</taxon>
        <taxon>Mycolicibacterium</taxon>
    </lineage>
</organism>
<feature type="domain" description="MDMPI C-terminal" evidence="1">
    <location>
        <begin position="181"/>
        <end position="273"/>
    </location>
</feature>
<evidence type="ECO:0000313" key="3">
    <source>
        <dbReference type="EMBL" id="MCV7229100.1"/>
    </source>
</evidence>
<dbReference type="InterPro" id="IPR034660">
    <property type="entry name" value="DinB/YfiT-like"/>
</dbReference>
<dbReference type="Proteomes" id="UP001526201">
    <property type="component" value="Unassembled WGS sequence"/>
</dbReference>
<accession>A0ABT3CI12</accession>
<dbReference type="GO" id="GO:0016853">
    <property type="term" value="F:isomerase activity"/>
    <property type="evidence" value="ECO:0007669"/>
    <property type="project" value="UniProtKB-KW"/>
</dbReference>
<dbReference type="EMBL" id="JACKTY010000039">
    <property type="protein sequence ID" value="MCV7229100.1"/>
    <property type="molecule type" value="Genomic_DNA"/>
</dbReference>
<name>A0ABT3CI12_9MYCO</name>
<evidence type="ECO:0000259" key="1">
    <source>
        <dbReference type="Pfam" id="PF07398"/>
    </source>
</evidence>
<dbReference type="Gene3D" id="1.20.120.450">
    <property type="entry name" value="dinb family like domain"/>
    <property type="match status" value="1"/>
</dbReference>
<dbReference type="InterPro" id="IPR024344">
    <property type="entry name" value="MDMPI_metal-binding"/>
</dbReference>
<comment type="caution">
    <text evidence="3">The sequence shown here is derived from an EMBL/GenBank/DDBJ whole genome shotgun (WGS) entry which is preliminary data.</text>
</comment>
<reference evidence="3 4" key="1">
    <citation type="journal article" date="2022" name="BMC Genomics">
        <title>Comparative genome analysis of mycobacteria focusing on tRNA and non-coding RNA.</title>
        <authorList>
            <person name="Behra P.R.K."/>
            <person name="Pettersson B.M.F."/>
            <person name="Ramesh M."/>
            <person name="Das S."/>
            <person name="Dasgupta S."/>
            <person name="Kirsebom L.A."/>
        </authorList>
    </citation>
    <scope>NUCLEOTIDE SEQUENCE [LARGE SCALE GENOMIC DNA]</scope>
    <source>
        <strain evidence="3 4">DSM 44078</strain>
    </source>
</reference>
<sequence>MTCPSRPVAVLDKFDVLSGLFESWAAIDRLVAGLSEPRWQAPTSLPGWCVYDVVAHIIGTESMLGGAPTPGSDVDVATLGHVRNGVAEMNECWVRHLRGGTGADLLTRFRAVTGERRSMLEAMSEADWNAPAMTPAGQATYGRFMRIRVFDCWMHEQDIREAILRPSSDEELSGPEPRLVLDEMAATMGFVVGKLGKAPAGSRVAIELTGPMARTICIAVDGRAAVVDDFGAAQPTVTIRTDGLQFTRICGGRPLTAARSSAIDIEGDTEVGDRIVEHLNYVM</sequence>
<evidence type="ECO:0000313" key="4">
    <source>
        <dbReference type="Proteomes" id="UP001526201"/>
    </source>
</evidence>